<reference evidence="2 3" key="1">
    <citation type="submission" date="2015-09" db="EMBL/GenBank/DDBJ databases">
        <authorList>
            <consortium name="Pathogen Informatics"/>
        </authorList>
    </citation>
    <scope>NUCLEOTIDE SEQUENCE [LARGE SCALE GENOMIC DNA]</scope>
    <source>
        <strain evidence="2 3">2789STDY5834928</strain>
    </source>
</reference>
<protein>
    <submittedName>
        <fullName evidence="2">Predicted Co/Zn/Cd cation transporters</fullName>
    </submittedName>
</protein>
<keyword evidence="1" id="KW-0812">Transmembrane</keyword>
<feature type="transmembrane region" description="Helical" evidence="1">
    <location>
        <begin position="35"/>
        <end position="52"/>
    </location>
</feature>
<evidence type="ECO:0000313" key="2">
    <source>
        <dbReference type="EMBL" id="CUQ91448.1"/>
    </source>
</evidence>
<dbReference type="EMBL" id="CZBY01000024">
    <property type="protein sequence ID" value="CUQ91448.1"/>
    <property type="molecule type" value="Genomic_DNA"/>
</dbReference>
<proteinExistence type="predicted"/>
<dbReference type="STRING" id="39492.ERS852540_02336"/>
<feature type="transmembrane region" description="Helical" evidence="1">
    <location>
        <begin position="201"/>
        <end position="224"/>
    </location>
</feature>
<sequence length="308" mass="35207">MTALNFSREADKLKKHRLRLKEFIRLFTQSKRFRIVLYTAGSLTLNVAYAAYNGVLGLFYGSIWFMILCVYYGLLAVMRYMAVSYEKKLDKGIQVVSEVYVMRFTGMMFIVMSVVLMLIELYSMIHNTARQYARLVIASIAVYTVIKLARAIINLIKVQQHRSPLLSAIRNISLADAGVSAVTLIRSLTVYAMWLSESDKLIIITCSGVIVYLTTLVLGVAMLLRHTDKNQSADKNAPITADNSCDASKIDTVKERLTENFVKISDNVVDRYDAISDKANEKNEMLKEHFEERVRHIEEKRKNNDNKY</sequence>
<feature type="transmembrane region" description="Helical" evidence="1">
    <location>
        <begin position="131"/>
        <end position="153"/>
    </location>
</feature>
<organism evidence="2 3">
    <name type="scientific">[Eubacterium] siraeum</name>
    <dbReference type="NCBI Taxonomy" id="39492"/>
    <lineage>
        <taxon>Bacteria</taxon>
        <taxon>Bacillati</taxon>
        <taxon>Bacillota</taxon>
        <taxon>Clostridia</taxon>
        <taxon>Eubacteriales</taxon>
        <taxon>Oscillospiraceae</taxon>
        <taxon>Oscillospiraceae incertae sedis</taxon>
    </lineage>
</organism>
<dbReference type="Proteomes" id="UP000095662">
    <property type="component" value="Unassembled WGS sequence"/>
</dbReference>
<keyword evidence="1" id="KW-1133">Transmembrane helix</keyword>
<feature type="transmembrane region" description="Helical" evidence="1">
    <location>
        <begin position="99"/>
        <end position="119"/>
    </location>
</feature>
<feature type="transmembrane region" description="Helical" evidence="1">
    <location>
        <begin position="174"/>
        <end position="195"/>
    </location>
</feature>
<gene>
    <name evidence="2" type="ORF">ERS852540_02336</name>
</gene>
<name>A0A175A3Q3_9FIRM</name>
<dbReference type="AlphaFoldDB" id="A0A175A3Q3"/>
<feature type="transmembrane region" description="Helical" evidence="1">
    <location>
        <begin position="58"/>
        <end position="78"/>
    </location>
</feature>
<evidence type="ECO:0000313" key="3">
    <source>
        <dbReference type="Proteomes" id="UP000095662"/>
    </source>
</evidence>
<evidence type="ECO:0000256" key="1">
    <source>
        <dbReference type="SAM" id="Phobius"/>
    </source>
</evidence>
<keyword evidence="1" id="KW-0472">Membrane</keyword>
<accession>A0A175A3Q3</accession>